<comment type="caution">
    <text evidence="5">The sequence shown here is derived from an EMBL/GenBank/DDBJ whole genome shotgun (WGS) entry which is preliminary data.</text>
</comment>
<dbReference type="PANTHER" id="PTHR15360:SF4">
    <property type="entry name" value="PROTEIN KINASE DOMAIN-CONTAINING PROTEIN"/>
    <property type="match status" value="1"/>
</dbReference>
<dbReference type="Gene3D" id="2.60.40.10">
    <property type="entry name" value="Immunoglobulins"/>
    <property type="match status" value="3"/>
</dbReference>
<accession>A0A8S1BZV5</accession>
<dbReference type="AlphaFoldDB" id="A0A8S1BZV5"/>
<comment type="subunit">
    <text evidence="1">Forms a complex composed of PDGFRL, TNK2 and GRB2.</text>
</comment>
<dbReference type="SUPFAM" id="SSF48726">
    <property type="entry name" value="Immunoglobulin"/>
    <property type="match status" value="2"/>
</dbReference>
<protein>
    <recommendedName>
        <fullName evidence="2">Platelet-derived growth factor receptor-like protein</fullName>
    </recommendedName>
</protein>
<organism evidence="5 6">
    <name type="scientific">Cloeon dipterum</name>
    <dbReference type="NCBI Taxonomy" id="197152"/>
    <lineage>
        <taxon>Eukaryota</taxon>
        <taxon>Metazoa</taxon>
        <taxon>Ecdysozoa</taxon>
        <taxon>Arthropoda</taxon>
        <taxon>Hexapoda</taxon>
        <taxon>Insecta</taxon>
        <taxon>Pterygota</taxon>
        <taxon>Palaeoptera</taxon>
        <taxon>Ephemeroptera</taxon>
        <taxon>Pisciforma</taxon>
        <taxon>Baetidae</taxon>
        <taxon>Cloeon</taxon>
    </lineage>
</organism>
<keyword evidence="3" id="KW-0732">Signal</keyword>
<dbReference type="InterPro" id="IPR036179">
    <property type="entry name" value="Ig-like_dom_sf"/>
</dbReference>
<reference evidence="5 6" key="1">
    <citation type="submission" date="2020-04" db="EMBL/GenBank/DDBJ databases">
        <authorList>
            <person name="Alioto T."/>
            <person name="Alioto T."/>
            <person name="Gomez Garrido J."/>
        </authorList>
    </citation>
    <scope>NUCLEOTIDE SEQUENCE [LARGE SCALE GENOMIC DNA]</scope>
</reference>
<dbReference type="InterPro" id="IPR013783">
    <property type="entry name" value="Ig-like_fold"/>
</dbReference>
<evidence type="ECO:0000313" key="6">
    <source>
        <dbReference type="Proteomes" id="UP000494165"/>
    </source>
</evidence>
<feature type="chain" id="PRO_5035784384" description="Platelet-derived growth factor receptor-like protein" evidence="3">
    <location>
        <begin position="23"/>
        <end position="313"/>
    </location>
</feature>
<feature type="domain" description="Ig-like" evidence="4">
    <location>
        <begin position="214"/>
        <end position="309"/>
    </location>
</feature>
<gene>
    <name evidence="5" type="ORF">CLODIP_2_CD11430</name>
</gene>
<dbReference type="Proteomes" id="UP000494165">
    <property type="component" value="Unassembled WGS sequence"/>
</dbReference>
<dbReference type="InterPro" id="IPR042495">
    <property type="entry name" value="PDGFRL"/>
</dbReference>
<dbReference type="SMART" id="SM00409">
    <property type="entry name" value="IG"/>
    <property type="match status" value="3"/>
</dbReference>
<keyword evidence="6" id="KW-1185">Reference proteome</keyword>
<name>A0A8S1BZV5_9INSE</name>
<dbReference type="InterPro" id="IPR007110">
    <property type="entry name" value="Ig-like_dom"/>
</dbReference>
<evidence type="ECO:0000256" key="3">
    <source>
        <dbReference type="SAM" id="SignalP"/>
    </source>
</evidence>
<sequence>MPPTNVLLFLAMAFLYLLSVNGEDQDKSALVGSNFTLQCTGDGKLAWSFEPEFLIDNTKSFNEQGSRWALLNFGQTLLIFIKSVTYQDTGNYVCWEDGVKKSSTYLFANDQDECGQMLVPLHESESTQFMVHLGESFWVPCRATTEDATIILDYVPSGNQFDYNPKRGFYVPDPTLYESGIWDCRAVMPPHCPQRDAAHTFLVHVTGDDNESRPRIVELDNTDKVEGSDVHLNCYFSTANKLEELFWVHPNGSTIQTIDRFLVDKITFKTGRETHPFDISTDLHIYNFSPEFDSGTYTCTLQSDENLTDIIVL</sequence>
<dbReference type="EMBL" id="CADEPI010000005">
    <property type="protein sequence ID" value="CAB3361337.1"/>
    <property type="molecule type" value="Genomic_DNA"/>
</dbReference>
<proteinExistence type="predicted"/>
<dbReference type="PANTHER" id="PTHR15360">
    <property type="entry name" value="PLATELET-DERIVED GROWTH FACTOR RECEPTOR LIKE"/>
    <property type="match status" value="1"/>
</dbReference>
<evidence type="ECO:0000259" key="4">
    <source>
        <dbReference type="PROSITE" id="PS50835"/>
    </source>
</evidence>
<dbReference type="PIRSF" id="PIRSF000615">
    <property type="entry name" value="TyrPK_CSF1-R"/>
    <property type="match status" value="1"/>
</dbReference>
<evidence type="ECO:0000256" key="1">
    <source>
        <dbReference type="ARBA" id="ARBA00011360"/>
    </source>
</evidence>
<feature type="signal peptide" evidence="3">
    <location>
        <begin position="1"/>
        <end position="22"/>
    </location>
</feature>
<evidence type="ECO:0000256" key="2">
    <source>
        <dbReference type="ARBA" id="ARBA00019671"/>
    </source>
</evidence>
<dbReference type="InterPro" id="IPR003599">
    <property type="entry name" value="Ig_sub"/>
</dbReference>
<evidence type="ECO:0000313" key="5">
    <source>
        <dbReference type="EMBL" id="CAB3361337.1"/>
    </source>
</evidence>
<dbReference type="PROSITE" id="PS50835">
    <property type="entry name" value="IG_LIKE"/>
    <property type="match status" value="1"/>
</dbReference>